<evidence type="ECO:0000256" key="4">
    <source>
        <dbReference type="SAM" id="Coils"/>
    </source>
</evidence>
<sequence length="683" mass="73682">MSGLTLGLMSLDMTQMEVLKRSGTPSERMHAQKIMPVIQNSHFLLVTLLLCNAGAMEALPLFLDRLANPITAIILSATAVLFFGEIIPQSVCTRYGLVIGANLAWLPAALVLMMTTPGIGQGRQRARRWPDGAWPDLPGRQQLKALVDIHGEERGMGGKLSADETKVITGALDLTNKIAYRSMTPLDKVFMLSTDDVLNDRMLRAIVESGHSRVPIHRAGDKSDLVGLILVKELLQYKMSRDVPVCLLKMRSLPSHMAVLTQPMPIAPLEPSDSMQPGQPSSIPADDKDRASGGAQPALATSTSMYCTTGDPASAPPTAAEGAPDLHGSASGTGGAAWPGLHPAPSAPELQERGGAGEGAAGGPAGARAAGGSQRAHGAAEEGRTAGAAPGTSQHFAGRDHDISAAPGADYWRCSSFFAQQAFLISDNSEETTRLLSGAQPPPPGSDIQQQQQQQQQRQKGKKTEGPGKSYAVSPAQATHKPTGRSATCPAPAHSMGSLNTEEMDEELDLDMDLEEEEAEMEEEMKEKEGKEGGDFSRLSVVSLLQKKNKAKRSKAKELQARRLRRYKMVPQLAPPGQPIGIITIEDVIEELIRAEIVDETDRFVDNEHMVRVEQAMLESSLPERLRRVVTGNVGVMLRASFQKQHASSSQQHQHQQQHQQQQHQQQQQQHGFSATTPLLGRQ</sequence>
<reference evidence="9" key="1">
    <citation type="submission" date="2017-08" db="EMBL/GenBank/DDBJ databases">
        <authorList>
            <person name="Polle J.E."/>
            <person name="Barry K."/>
            <person name="Cushman J."/>
            <person name="Schmutz J."/>
            <person name="Tran D."/>
            <person name="Hathwaick L.T."/>
            <person name="Yim W.C."/>
            <person name="Jenkins J."/>
            <person name="Mckie-Krisberg Z.M."/>
            <person name="Prochnik S."/>
            <person name="Lindquist E."/>
            <person name="Dockter R.B."/>
            <person name="Adam C."/>
            <person name="Molina H."/>
            <person name="Bunkerborg J."/>
            <person name="Jin E."/>
            <person name="Buchheim M."/>
            <person name="Magnuson J."/>
        </authorList>
    </citation>
    <scope>NUCLEOTIDE SEQUENCE</scope>
    <source>
        <strain evidence="9">CCAP 19/18</strain>
    </source>
</reference>
<evidence type="ECO:0008006" key="11">
    <source>
        <dbReference type="Google" id="ProtNLM"/>
    </source>
</evidence>
<keyword evidence="10" id="KW-1185">Reference proteome</keyword>
<evidence type="ECO:0000256" key="3">
    <source>
        <dbReference type="PROSITE-ProRule" id="PRU01193"/>
    </source>
</evidence>
<evidence type="ECO:0000259" key="7">
    <source>
        <dbReference type="PROSITE" id="PS51371"/>
    </source>
</evidence>
<evidence type="ECO:0000259" key="8">
    <source>
        <dbReference type="PROSITE" id="PS51846"/>
    </source>
</evidence>
<dbReference type="Pfam" id="PF01595">
    <property type="entry name" value="CNNM"/>
    <property type="match status" value="1"/>
</dbReference>
<feature type="compositionally biased region" description="Low complexity" evidence="5">
    <location>
        <begin position="366"/>
        <end position="377"/>
    </location>
</feature>
<dbReference type="EMBL" id="MU069604">
    <property type="protein sequence ID" value="KAF5837766.1"/>
    <property type="molecule type" value="Genomic_DNA"/>
</dbReference>
<evidence type="ECO:0000313" key="10">
    <source>
        <dbReference type="Proteomes" id="UP000815325"/>
    </source>
</evidence>
<keyword evidence="3 6" id="KW-1133">Transmembrane helix</keyword>
<comment type="caution">
    <text evidence="9">The sequence shown here is derived from an EMBL/GenBank/DDBJ whole genome shotgun (WGS) entry which is preliminary data.</text>
</comment>
<gene>
    <name evidence="9" type="ORF">DUNSADRAFT_3909</name>
</gene>
<feature type="region of interest" description="Disordered" evidence="5">
    <location>
        <begin position="266"/>
        <end position="402"/>
    </location>
</feature>
<evidence type="ECO:0000313" key="9">
    <source>
        <dbReference type="EMBL" id="KAF5837766.1"/>
    </source>
</evidence>
<evidence type="ECO:0000256" key="6">
    <source>
        <dbReference type="SAM" id="Phobius"/>
    </source>
</evidence>
<feature type="coiled-coil region" evidence="4">
    <location>
        <begin position="504"/>
        <end position="562"/>
    </location>
</feature>
<feature type="transmembrane region" description="Helical" evidence="6">
    <location>
        <begin position="95"/>
        <end position="115"/>
    </location>
</feature>
<dbReference type="Gene3D" id="3.10.580.10">
    <property type="entry name" value="CBS-domain"/>
    <property type="match status" value="2"/>
</dbReference>
<evidence type="ECO:0000256" key="1">
    <source>
        <dbReference type="ARBA" id="ARBA00022737"/>
    </source>
</evidence>
<dbReference type="InterPro" id="IPR046342">
    <property type="entry name" value="CBS_dom_sf"/>
</dbReference>
<dbReference type="PANTHER" id="PTHR12064:SF97">
    <property type="entry name" value="METAL TRANSPORTER CNNM-5"/>
    <property type="match status" value="1"/>
</dbReference>
<dbReference type="InterPro" id="IPR002550">
    <property type="entry name" value="CNNM"/>
</dbReference>
<keyword evidence="1" id="KW-0677">Repeat</keyword>
<name>A0ABQ7GT26_DUNSA</name>
<dbReference type="Proteomes" id="UP000815325">
    <property type="component" value="Unassembled WGS sequence"/>
</dbReference>
<dbReference type="InterPro" id="IPR000644">
    <property type="entry name" value="CBS_dom"/>
</dbReference>
<keyword evidence="2" id="KW-0129">CBS domain</keyword>
<feature type="transmembrane region" description="Helical" evidence="6">
    <location>
        <begin position="69"/>
        <end position="88"/>
    </location>
</feature>
<dbReference type="InterPro" id="IPR045095">
    <property type="entry name" value="ACDP"/>
</dbReference>
<dbReference type="PROSITE" id="PS51371">
    <property type="entry name" value="CBS"/>
    <property type="match status" value="1"/>
</dbReference>
<feature type="region of interest" description="Disordered" evidence="5">
    <location>
        <begin position="643"/>
        <end position="683"/>
    </location>
</feature>
<feature type="compositionally biased region" description="Polar residues" evidence="5">
    <location>
        <begin position="273"/>
        <end position="282"/>
    </location>
</feature>
<protein>
    <recommendedName>
        <fullName evidence="11">CNNM transmembrane domain-containing protein</fullName>
    </recommendedName>
</protein>
<evidence type="ECO:0000256" key="2">
    <source>
        <dbReference type="PROSITE-ProRule" id="PRU00703"/>
    </source>
</evidence>
<dbReference type="PANTHER" id="PTHR12064">
    <property type="entry name" value="METAL TRANSPORTER CNNM"/>
    <property type="match status" value="1"/>
</dbReference>
<keyword evidence="3 6" id="KW-0472">Membrane</keyword>
<feature type="region of interest" description="Disordered" evidence="5">
    <location>
        <begin position="429"/>
        <end position="500"/>
    </location>
</feature>
<feature type="domain" description="CBS" evidence="7">
    <location>
        <begin position="183"/>
        <end position="245"/>
    </location>
</feature>
<keyword evidence="3 6" id="KW-0812">Transmembrane</keyword>
<dbReference type="SUPFAM" id="SSF54631">
    <property type="entry name" value="CBS-domain pair"/>
    <property type="match status" value="1"/>
</dbReference>
<evidence type="ECO:0000256" key="5">
    <source>
        <dbReference type="SAM" id="MobiDB-lite"/>
    </source>
</evidence>
<feature type="domain" description="CNNM transmembrane" evidence="8">
    <location>
        <begin position="1"/>
        <end position="106"/>
    </location>
</feature>
<feature type="compositionally biased region" description="Low complexity" evidence="5">
    <location>
        <begin position="449"/>
        <end position="458"/>
    </location>
</feature>
<proteinExistence type="predicted"/>
<keyword evidence="4" id="KW-0175">Coiled coil</keyword>
<dbReference type="PROSITE" id="PS51846">
    <property type="entry name" value="CNNM"/>
    <property type="match status" value="1"/>
</dbReference>
<accession>A0ABQ7GT26</accession>
<feature type="compositionally biased region" description="Gly residues" evidence="5">
    <location>
        <begin position="354"/>
        <end position="365"/>
    </location>
</feature>
<organism evidence="9 10">
    <name type="scientific">Dunaliella salina</name>
    <name type="common">Green alga</name>
    <name type="synonym">Protococcus salinus</name>
    <dbReference type="NCBI Taxonomy" id="3046"/>
    <lineage>
        <taxon>Eukaryota</taxon>
        <taxon>Viridiplantae</taxon>
        <taxon>Chlorophyta</taxon>
        <taxon>core chlorophytes</taxon>
        <taxon>Chlorophyceae</taxon>
        <taxon>CS clade</taxon>
        <taxon>Chlamydomonadales</taxon>
        <taxon>Dunaliellaceae</taxon>
        <taxon>Dunaliella</taxon>
    </lineage>
</organism>
<feature type="compositionally biased region" description="Low complexity" evidence="5">
    <location>
        <begin position="651"/>
        <end position="671"/>
    </location>
</feature>